<organism evidence="1 2">
    <name type="scientific">Alcaligenes xylosoxydans xylosoxydans</name>
    <name type="common">Achromobacter xylosoxidans</name>
    <dbReference type="NCBI Taxonomy" id="85698"/>
    <lineage>
        <taxon>Bacteria</taxon>
        <taxon>Pseudomonadati</taxon>
        <taxon>Pseudomonadota</taxon>
        <taxon>Betaproteobacteria</taxon>
        <taxon>Burkholderiales</taxon>
        <taxon>Alcaligenaceae</taxon>
        <taxon>Achromobacter</taxon>
    </lineage>
</organism>
<reference evidence="1" key="1">
    <citation type="submission" date="2022-12" db="EMBL/GenBank/DDBJ databases">
        <authorList>
            <person name="Voronina O.L."/>
            <person name="Kunda M.S."/>
            <person name="Ryzhova N."/>
            <person name="Aksenova E.I."/>
        </authorList>
    </citation>
    <scope>NUCLEOTIDE SEQUENCE</scope>
    <source>
        <strain evidence="1">SCCH136:Ach223948</strain>
    </source>
</reference>
<dbReference type="EMBL" id="JAPZVI010000010">
    <property type="protein sequence ID" value="MCZ8402757.1"/>
    <property type="molecule type" value="Genomic_DNA"/>
</dbReference>
<dbReference type="Proteomes" id="UP001141992">
    <property type="component" value="Unassembled WGS sequence"/>
</dbReference>
<sequence length="77" mass="8623">MICSSYERHSDPGGSTFFSNALPAARMLASTNSYTDDLKIPDASLPPNTYVHPHFFEQKNMSRPFAPGAVKRHLEHM</sequence>
<proteinExistence type="predicted"/>
<dbReference type="AlphaFoldDB" id="A0A9X3KZ80"/>
<gene>
    <name evidence="1" type="ORF">O9570_14995</name>
</gene>
<comment type="caution">
    <text evidence="1">The sequence shown here is derived from an EMBL/GenBank/DDBJ whole genome shotgun (WGS) entry which is preliminary data.</text>
</comment>
<evidence type="ECO:0000313" key="1">
    <source>
        <dbReference type="EMBL" id="MCZ8402757.1"/>
    </source>
</evidence>
<dbReference type="RefSeq" id="WP_123767357.1">
    <property type="nucleotide sequence ID" value="NZ_CAJFDJ010000007.1"/>
</dbReference>
<dbReference type="GeneID" id="75277966"/>
<name>A0A9X3KZ80_ALCXX</name>
<accession>A0A9X3KZ80</accession>
<protein>
    <submittedName>
        <fullName evidence="1">Uncharacterized protein</fullName>
    </submittedName>
</protein>
<evidence type="ECO:0000313" key="2">
    <source>
        <dbReference type="Proteomes" id="UP001141992"/>
    </source>
</evidence>